<evidence type="ECO:0000313" key="1">
    <source>
        <dbReference type="EMBL" id="QUM68477.1"/>
    </source>
</evidence>
<reference evidence="1" key="1">
    <citation type="journal article" date="2021" name="Front. Microbiol.">
        <title>Presence and Characterization of a Novel cfr-Carrying Tn558 Transposon Derivative in Staphylococcus delphini Isolated From Retail Food.</title>
        <authorList>
            <person name="Zhang F."/>
            <person name="Wu S."/>
            <person name="Huang J."/>
            <person name="Yang R."/>
            <person name="Zhang J."/>
            <person name="Lei T."/>
            <person name="Dai J."/>
            <person name="Ding Y."/>
            <person name="Xue L."/>
            <person name="Wang J."/>
            <person name="Chen M."/>
            <person name="Wu Q."/>
        </authorList>
    </citation>
    <scope>NUCLEOTIDE SEQUENCE</scope>
    <source>
        <strain evidence="1">2794-1</strain>
    </source>
</reference>
<dbReference type="Pfam" id="PF07751">
    <property type="entry name" value="Abi_2"/>
    <property type="match status" value="1"/>
</dbReference>
<evidence type="ECO:0000313" key="2">
    <source>
        <dbReference type="Proteomes" id="UP000675994"/>
    </source>
</evidence>
<dbReference type="AlphaFoldDB" id="A0AAQ0IFK1"/>
<dbReference type="InterPro" id="IPR011664">
    <property type="entry name" value="Abi_system_AbiD/AbiF-like"/>
</dbReference>
<protein>
    <submittedName>
        <fullName evidence="1">Abi family protein</fullName>
    </submittedName>
</protein>
<gene>
    <name evidence="1" type="ORF">IPU22_07750</name>
</gene>
<name>A0AAQ0IFK1_9STAP</name>
<organism evidence="1 2">
    <name type="scientific">Staphylococcus delphini</name>
    <dbReference type="NCBI Taxonomy" id="53344"/>
    <lineage>
        <taxon>Bacteria</taxon>
        <taxon>Bacillati</taxon>
        <taxon>Bacillota</taxon>
        <taxon>Bacilli</taxon>
        <taxon>Bacillales</taxon>
        <taxon>Staphylococcaceae</taxon>
        <taxon>Staphylococcus</taxon>
        <taxon>Staphylococcus intermedius group</taxon>
    </lineage>
</organism>
<sequence>MRNIEAIKTLLKTSKYSKPYLSCEEQLTLLKSRGIFIEDEEFALEQLQTISYYSLINAYSPLFVTVNGNYENAVNFNDFYLCYKYDTRLKNILFKYIILIEQSLKTNLSAIIAKNYGVQEPTKFREFINHKGNLIRGYDIRGTYLDANHYDKNNSYRSGHLRKLASYRDYKKNESIMHYKKSHNHIPPWILIIPLNFGETIKWLSILKPKDKSEVITNICGIDNGDTLKNVAIPIFEILRQYRNVIAHGQRFYSFKSNEKNAHLSRTYINELLEFDFLDKTKYKRNIGKNDLYALTISIMIFTKSDGIRKKLVEELVEIYDDIDNDCKYNLFNVIGITKKDIEKLWTLDKLLKKM</sequence>
<dbReference type="RefSeq" id="WP_212574492.1">
    <property type="nucleotide sequence ID" value="NZ_CP063367.1"/>
</dbReference>
<dbReference type="EMBL" id="CP063367">
    <property type="protein sequence ID" value="QUM68477.1"/>
    <property type="molecule type" value="Genomic_DNA"/>
</dbReference>
<proteinExistence type="predicted"/>
<dbReference type="Proteomes" id="UP000675994">
    <property type="component" value="Chromosome"/>
</dbReference>
<accession>A0AAQ0IFK1</accession>